<reference evidence="2 3" key="1">
    <citation type="journal article" date="2019" name="Nat. Ecol. Evol.">
        <title>Megaphylogeny resolves global patterns of mushroom evolution.</title>
        <authorList>
            <person name="Varga T."/>
            <person name="Krizsan K."/>
            <person name="Foldi C."/>
            <person name="Dima B."/>
            <person name="Sanchez-Garcia M."/>
            <person name="Sanchez-Ramirez S."/>
            <person name="Szollosi G.J."/>
            <person name="Szarkandi J.G."/>
            <person name="Papp V."/>
            <person name="Albert L."/>
            <person name="Andreopoulos W."/>
            <person name="Angelini C."/>
            <person name="Antonin V."/>
            <person name="Barry K.W."/>
            <person name="Bougher N.L."/>
            <person name="Buchanan P."/>
            <person name="Buyck B."/>
            <person name="Bense V."/>
            <person name="Catcheside P."/>
            <person name="Chovatia M."/>
            <person name="Cooper J."/>
            <person name="Damon W."/>
            <person name="Desjardin D."/>
            <person name="Finy P."/>
            <person name="Geml J."/>
            <person name="Haridas S."/>
            <person name="Hughes K."/>
            <person name="Justo A."/>
            <person name="Karasinski D."/>
            <person name="Kautmanova I."/>
            <person name="Kiss B."/>
            <person name="Kocsube S."/>
            <person name="Kotiranta H."/>
            <person name="LaButti K.M."/>
            <person name="Lechner B.E."/>
            <person name="Liimatainen K."/>
            <person name="Lipzen A."/>
            <person name="Lukacs Z."/>
            <person name="Mihaltcheva S."/>
            <person name="Morgado L.N."/>
            <person name="Niskanen T."/>
            <person name="Noordeloos M.E."/>
            <person name="Ohm R.A."/>
            <person name="Ortiz-Santana B."/>
            <person name="Ovrebo C."/>
            <person name="Racz N."/>
            <person name="Riley R."/>
            <person name="Savchenko A."/>
            <person name="Shiryaev A."/>
            <person name="Soop K."/>
            <person name="Spirin V."/>
            <person name="Szebenyi C."/>
            <person name="Tomsovsky M."/>
            <person name="Tulloss R.E."/>
            <person name="Uehling J."/>
            <person name="Grigoriev I.V."/>
            <person name="Vagvolgyi C."/>
            <person name="Papp T."/>
            <person name="Martin F.M."/>
            <person name="Miettinen O."/>
            <person name="Hibbett D.S."/>
            <person name="Nagy L.G."/>
        </authorList>
    </citation>
    <scope>NUCLEOTIDE SEQUENCE [LARGE SCALE GENOMIC DNA]</scope>
    <source>
        <strain evidence="2 3">CBS 309.79</strain>
    </source>
</reference>
<gene>
    <name evidence="2" type="ORF">BDV98DRAFT_585330</name>
</gene>
<dbReference type="AlphaFoldDB" id="A0A5C3Q9C2"/>
<evidence type="ECO:0000313" key="3">
    <source>
        <dbReference type="Proteomes" id="UP000305067"/>
    </source>
</evidence>
<feature type="repeat" description="WD" evidence="1">
    <location>
        <begin position="144"/>
        <end position="167"/>
    </location>
</feature>
<sequence length="300" mass="33544">MAPSDLDRFSLSDDIVHGILCDFATFRDLGDAILSCKSIFNVYKTHPHAILLRLAECHLGPVGLALTFIRLQAQSDEDITHSLNAGIQELDEVSLEGKDAGALAKLEVCPRPWENLYRWRLIGSMENQSVRIWDATTGKQELELDGHTDSVTSVAFSQDGKRVVSSSGWRPMRANLGCHDWQTGARARWPYRLGDIRPCESGMPRMASSSLSSMAIPIGDITLPYLDTTPDRCRLSRSTFDAYAHQHYLNLRLSGHRNLWLPKRKTENPDLEIQFEACSVVTGVPPLLHQALLMIRLALP</sequence>
<dbReference type="OrthoDB" id="2745518at2759"/>
<accession>A0A5C3Q9C2</accession>
<keyword evidence="3" id="KW-1185">Reference proteome</keyword>
<dbReference type="Proteomes" id="UP000305067">
    <property type="component" value="Unassembled WGS sequence"/>
</dbReference>
<dbReference type="InterPro" id="IPR001680">
    <property type="entry name" value="WD40_rpt"/>
</dbReference>
<dbReference type="PROSITE" id="PS50082">
    <property type="entry name" value="WD_REPEATS_2"/>
    <property type="match status" value="1"/>
</dbReference>
<protein>
    <submittedName>
        <fullName evidence="2">Uncharacterized protein</fullName>
    </submittedName>
</protein>
<evidence type="ECO:0000313" key="2">
    <source>
        <dbReference type="EMBL" id="TFK97777.1"/>
    </source>
</evidence>
<evidence type="ECO:0000256" key="1">
    <source>
        <dbReference type="PROSITE-ProRule" id="PRU00221"/>
    </source>
</evidence>
<dbReference type="Pfam" id="PF00400">
    <property type="entry name" value="WD40"/>
    <property type="match status" value="1"/>
</dbReference>
<dbReference type="SUPFAM" id="SSF50998">
    <property type="entry name" value="Quinoprotein alcohol dehydrogenase-like"/>
    <property type="match status" value="1"/>
</dbReference>
<dbReference type="EMBL" id="ML178844">
    <property type="protein sequence ID" value="TFK97777.1"/>
    <property type="molecule type" value="Genomic_DNA"/>
</dbReference>
<dbReference type="Gene3D" id="2.130.10.10">
    <property type="entry name" value="YVTN repeat-like/Quinoprotein amine dehydrogenase"/>
    <property type="match status" value="1"/>
</dbReference>
<organism evidence="2 3">
    <name type="scientific">Pterulicium gracile</name>
    <dbReference type="NCBI Taxonomy" id="1884261"/>
    <lineage>
        <taxon>Eukaryota</taxon>
        <taxon>Fungi</taxon>
        <taxon>Dikarya</taxon>
        <taxon>Basidiomycota</taxon>
        <taxon>Agaricomycotina</taxon>
        <taxon>Agaricomycetes</taxon>
        <taxon>Agaricomycetidae</taxon>
        <taxon>Agaricales</taxon>
        <taxon>Pleurotineae</taxon>
        <taxon>Pterulaceae</taxon>
        <taxon>Pterulicium</taxon>
    </lineage>
</organism>
<dbReference type="InterPro" id="IPR015943">
    <property type="entry name" value="WD40/YVTN_repeat-like_dom_sf"/>
</dbReference>
<keyword evidence="1" id="KW-0853">WD repeat</keyword>
<name>A0A5C3Q9C2_9AGAR</name>
<proteinExistence type="predicted"/>
<dbReference type="InterPro" id="IPR011047">
    <property type="entry name" value="Quinoprotein_ADH-like_sf"/>
</dbReference>